<dbReference type="NCBIfam" id="TIGR03470">
    <property type="entry name" value="HpnH"/>
    <property type="match status" value="1"/>
</dbReference>
<dbReference type="InterPro" id="IPR006638">
    <property type="entry name" value="Elp3/MiaA/NifB-like_rSAM"/>
</dbReference>
<dbReference type="GO" id="GO:0051536">
    <property type="term" value="F:iron-sulfur cluster binding"/>
    <property type="evidence" value="ECO:0007669"/>
    <property type="project" value="UniProtKB-KW"/>
</dbReference>
<dbReference type="SFLD" id="SFLDG01067">
    <property type="entry name" value="SPASM/twitch_domain_containing"/>
    <property type="match status" value="1"/>
</dbReference>
<dbReference type="GO" id="GO:0046872">
    <property type="term" value="F:metal ion binding"/>
    <property type="evidence" value="ECO:0007669"/>
    <property type="project" value="UniProtKB-KW"/>
</dbReference>
<sequence length="399" mass="44423">MPVPVSQAATVASYVLKQKLSGRKHYPLVMMLEPLFRCNLACEGCGKIQFPDHILKKRVSAEKALAAAEECGAPMVSIAGGEPLIHPEIQEIVEGLIKQGRYIYFCTNALLLERALKKFKPNKQLSFSVHMDGLKEEHDQSVCRDGTYEIALSAIRKAVDMGFRVTTNTTLFNTANPERVRQFFDEMMEVGVEGMMLSPGYAYEKAPKQDIFLGRTLTKALFKKILGDAKKGWRFNHSASFMAFLRGDINYECTPWGNPTYNVFGWQKPCYLLADGYVKTFKELIDTTEWEKYGRAGKGTDERCLNCMVHCGHEATAVNDTFSPMGLVRFLKAAGNFRRTAVLSAEEEELLASQPAYEGAHSCASSSSEPSGRDELMEAMASSRGQSEVKTGEEPISRN</sequence>
<dbReference type="InterPro" id="IPR007197">
    <property type="entry name" value="rSAM"/>
</dbReference>
<feature type="region of interest" description="Disordered" evidence="6">
    <location>
        <begin position="353"/>
        <end position="399"/>
    </location>
</feature>
<evidence type="ECO:0000256" key="2">
    <source>
        <dbReference type="ARBA" id="ARBA00022691"/>
    </source>
</evidence>
<evidence type="ECO:0000259" key="7">
    <source>
        <dbReference type="PROSITE" id="PS51918"/>
    </source>
</evidence>
<dbReference type="SMART" id="SM00729">
    <property type="entry name" value="Elp3"/>
    <property type="match status" value="1"/>
</dbReference>
<evidence type="ECO:0000313" key="9">
    <source>
        <dbReference type="Proteomes" id="UP000642829"/>
    </source>
</evidence>
<dbReference type="InterPro" id="IPR050377">
    <property type="entry name" value="Radical_SAM_PqqE_MftC-like"/>
</dbReference>
<dbReference type="InterPro" id="IPR022563">
    <property type="entry name" value="DUF3463"/>
</dbReference>
<dbReference type="InterPro" id="IPR017833">
    <property type="entry name" value="Hopanoid_synth-assoc_rSAM_HpnH"/>
</dbReference>
<reference evidence="8" key="1">
    <citation type="journal article" date="2014" name="Int. J. Syst. Evol. Microbiol.">
        <title>Complete genome sequence of Corynebacterium casei LMG S-19264T (=DSM 44701T), isolated from a smear-ripened cheese.</title>
        <authorList>
            <consortium name="US DOE Joint Genome Institute (JGI-PGF)"/>
            <person name="Walter F."/>
            <person name="Albersmeier A."/>
            <person name="Kalinowski J."/>
            <person name="Ruckert C."/>
        </authorList>
    </citation>
    <scope>NUCLEOTIDE SEQUENCE</scope>
    <source>
        <strain evidence="8">KCTC 12870</strain>
    </source>
</reference>
<dbReference type="Pfam" id="PF11946">
    <property type="entry name" value="DUF3463"/>
    <property type="match status" value="1"/>
</dbReference>
<gene>
    <name evidence="8" type="ORF">GCM10007047_22960</name>
</gene>
<dbReference type="GO" id="GO:0003824">
    <property type="term" value="F:catalytic activity"/>
    <property type="evidence" value="ECO:0007669"/>
    <property type="project" value="InterPro"/>
</dbReference>
<feature type="compositionally biased region" description="Basic and acidic residues" evidence="6">
    <location>
        <begin position="390"/>
        <end position="399"/>
    </location>
</feature>
<evidence type="ECO:0000256" key="3">
    <source>
        <dbReference type="ARBA" id="ARBA00022723"/>
    </source>
</evidence>
<evidence type="ECO:0000256" key="6">
    <source>
        <dbReference type="SAM" id="MobiDB-lite"/>
    </source>
</evidence>
<name>A0A8J3DD62_9BACT</name>
<dbReference type="Pfam" id="PF04055">
    <property type="entry name" value="Radical_SAM"/>
    <property type="match status" value="1"/>
</dbReference>
<evidence type="ECO:0000256" key="4">
    <source>
        <dbReference type="ARBA" id="ARBA00023004"/>
    </source>
</evidence>
<evidence type="ECO:0000313" key="8">
    <source>
        <dbReference type="EMBL" id="GHC05463.1"/>
    </source>
</evidence>
<comment type="caution">
    <text evidence="8">The sequence shown here is derived from an EMBL/GenBank/DDBJ whole genome shotgun (WGS) entry which is preliminary data.</text>
</comment>
<dbReference type="EMBL" id="BMXG01000014">
    <property type="protein sequence ID" value="GHC05463.1"/>
    <property type="molecule type" value="Genomic_DNA"/>
</dbReference>
<keyword evidence="9" id="KW-1185">Reference proteome</keyword>
<keyword evidence="2" id="KW-0949">S-adenosyl-L-methionine</keyword>
<organism evidence="8 9">
    <name type="scientific">Cerasicoccus arenae</name>
    <dbReference type="NCBI Taxonomy" id="424488"/>
    <lineage>
        <taxon>Bacteria</taxon>
        <taxon>Pseudomonadati</taxon>
        <taxon>Verrucomicrobiota</taxon>
        <taxon>Opitutia</taxon>
        <taxon>Puniceicoccales</taxon>
        <taxon>Cerasicoccaceae</taxon>
        <taxon>Cerasicoccus</taxon>
    </lineage>
</organism>
<dbReference type="CDD" id="cd01335">
    <property type="entry name" value="Radical_SAM"/>
    <property type="match status" value="1"/>
</dbReference>
<keyword evidence="5" id="KW-0411">Iron-sulfur</keyword>
<dbReference type="RefSeq" id="WP_189515261.1">
    <property type="nucleotide sequence ID" value="NZ_BMXG01000014.1"/>
</dbReference>
<keyword evidence="3" id="KW-0479">Metal-binding</keyword>
<dbReference type="SUPFAM" id="SSF102114">
    <property type="entry name" value="Radical SAM enzymes"/>
    <property type="match status" value="1"/>
</dbReference>
<dbReference type="PROSITE" id="PS51918">
    <property type="entry name" value="RADICAL_SAM"/>
    <property type="match status" value="1"/>
</dbReference>
<dbReference type="SFLD" id="SFLDS00029">
    <property type="entry name" value="Radical_SAM"/>
    <property type="match status" value="1"/>
</dbReference>
<dbReference type="Gene3D" id="3.20.20.70">
    <property type="entry name" value="Aldolase class I"/>
    <property type="match status" value="1"/>
</dbReference>
<evidence type="ECO:0000256" key="5">
    <source>
        <dbReference type="ARBA" id="ARBA00023014"/>
    </source>
</evidence>
<comment type="cofactor">
    <cofactor evidence="1">
        <name>[4Fe-4S] cluster</name>
        <dbReference type="ChEBI" id="CHEBI:49883"/>
    </cofactor>
</comment>
<dbReference type="PANTHER" id="PTHR11228">
    <property type="entry name" value="RADICAL SAM DOMAIN PROTEIN"/>
    <property type="match status" value="1"/>
</dbReference>
<proteinExistence type="predicted"/>
<reference evidence="8" key="2">
    <citation type="submission" date="2020-09" db="EMBL/GenBank/DDBJ databases">
        <authorList>
            <person name="Sun Q."/>
            <person name="Kim S."/>
        </authorList>
    </citation>
    <scope>NUCLEOTIDE SEQUENCE</scope>
    <source>
        <strain evidence="8">KCTC 12870</strain>
    </source>
</reference>
<dbReference type="PANTHER" id="PTHR11228:SF22">
    <property type="entry name" value="PEPTIDE BIOSYNTHESIS PROTEIN YYDG-RELATED"/>
    <property type="match status" value="1"/>
</dbReference>
<feature type="domain" description="Radical SAM core" evidence="7">
    <location>
        <begin position="20"/>
        <end position="228"/>
    </location>
</feature>
<dbReference type="SFLD" id="SFLDF00397">
    <property type="entry name" value="adenosyl-hopene_transferase"/>
    <property type="match status" value="1"/>
</dbReference>
<dbReference type="Proteomes" id="UP000642829">
    <property type="component" value="Unassembled WGS sequence"/>
</dbReference>
<dbReference type="InterPro" id="IPR058240">
    <property type="entry name" value="rSAM_sf"/>
</dbReference>
<dbReference type="InterPro" id="IPR013785">
    <property type="entry name" value="Aldolase_TIM"/>
</dbReference>
<keyword evidence="4" id="KW-0408">Iron</keyword>
<protein>
    <submittedName>
        <fullName evidence="8">Hopanoid biosynthesis associated radical SAM protein HpnH</fullName>
    </submittedName>
</protein>
<dbReference type="AlphaFoldDB" id="A0A8J3DD62"/>
<evidence type="ECO:0000256" key="1">
    <source>
        <dbReference type="ARBA" id="ARBA00001966"/>
    </source>
</evidence>
<accession>A0A8J3DD62</accession>